<name>A0A6G4HRG2_CLOBO</name>
<organism evidence="2">
    <name type="scientific">Clostridium botulinum</name>
    <dbReference type="NCBI Taxonomy" id="1491"/>
    <lineage>
        <taxon>Bacteria</taxon>
        <taxon>Bacillati</taxon>
        <taxon>Bacillota</taxon>
        <taxon>Clostridia</taxon>
        <taxon>Eubacteriales</taxon>
        <taxon>Clostridiaceae</taxon>
        <taxon>Clostridium</taxon>
    </lineage>
</organism>
<dbReference type="RefSeq" id="WP_061311931.1">
    <property type="nucleotide sequence ID" value="NZ_JACBCU010000001.1"/>
</dbReference>
<gene>
    <name evidence="2" type="primary">lanM</name>
    <name evidence="2" type="ORF">FDG29_07505</name>
</gene>
<dbReference type="Pfam" id="PF13575">
    <property type="entry name" value="DUF4135"/>
    <property type="match status" value="1"/>
</dbReference>
<dbReference type="SMART" id="SM01260">
    <property type="entry name" value="LANC_like"/>
    <property type="match status" value="1"/>
</dbReference>
<dbReference type="NCBIfam" id="TIGR03897">
    <property type="entry name" value="lanti_2_LanM"/>
    <property type="match status" value="1"/>
</dbReference>
<dbReference type="InterPro" id="IPR007822">
    <property type="entry name" value="LANC-like"/>
</dbReference>
<feature type="binding site" evidence="1">
    <location>
        <position position="953"/>
    </location>
    <ligand>
        <name>Zn(2+)</name>
        <dbReference type="ChEBI" id="CHEBI:29105"/>
    </ligand>
</feature>
<dbReference type="GO" id="GO:0031179">
    <property type="term" value="P:peptide modification"/>
    <property type="evidence" value="ECO:0007669"/>
    <property type="project" value="InterPro"/>
</dbReference>
<reference evidence="2" key="1">
    <citation type="submission" date="2019-04" db="EMBL/GenBank/DDBJ databases">
        <title>Genome sequencing of Clostridium botulinum Groups I-IV and Clostridium butyricum.</title>
        <authorList>
            <person name="Brunt J."/>
            <person name="Van Vliet A.H.M."/>
            <person name="Stringer S.C."/>
            <person name="Carter A.T."/>
            <person name="Peck M.W."/>
        </authorList>
    </citation>
    <scope>NUCLEOTIDE SEQUENCE</scope>
    <source>
        <strain evidence="2">751/1</strain>
    </source>
</reference>
<dbReference type="EMBL" id="SXEU01000002">
    <property type="protein sequence ID" value="NFV16005.1"/>
    <property type="molecule type" value="Genomic_DNA"/>
</dbReference>
<feature type="binding site" evidence="1">
    <location>
        <position position="954"/>
    </location>
    <ligand>
        <name>Zn(2+)</name>
        <dbReference type="ChEBI" id="CHEBI:29105"/>
    </ligand>
</feature>
<dbReference type="AlphaFoldDB" id="A0A6G4HRG2"/>
<dbReference type="CDD" id="cd04792">
    <property type="entry name" value="LanM-like"/>
    <property type="match status" value="1"/>
</dbReference>
<dbReference type="InterPro" id="IPR025410">
    <property type="entry name" value="Lant_dehyd"/>
</dbReference>
<dbReference type="Pfam" id="PF05147">
    <property type="entry name" value="LANC_like"/>
    <property type="match status" value="1"/>
</dbReference>
<evidence type="ECO:0000313" key="2">
    <source>
        <dbReference type="EMBL" id="NFV16005.1"/>
    </source>
</evidence>
<sequence>MNRIFEDFANEDVINYWSTLFPNFDTHNKVIEHIEQMLDIPLEKCGDQKLFYGYLASHGDNYLQISISDEQKKQINEYMKNDVAVIPVYMLYEDIVYKNVGKLLDAIENSKIIEDKSYFTSNIISQLNSLLGPQFIRTLVLELNCAREDGILKGNDSHQRYEYFINNMLNDSQYKEKFYIEYSSLLYVTTEIIQNFFDYVKDILINTESEMNQLNRIFSSNVELGKIKDIKLSEGDTHCNGKSVAIINFTNSKIVYKPRNMKIDLQFQKFLKWVNSKKIIQGIRLATIKIHTIHNCGWMEYVEQEGCDSQENVNNFYTKSGVLLGILYCFNAVDFHFENIIAHGEEPILVDLETLFHPEIKDQILKNKNSGFQVATDFISKSVAKIGLLPTKMRIKKDNIVESVDVGALSEGKEQNNILKSLVLENLNTDNLCLAYKYLPIASKKNVPRLLGQSLNPKKYMLNLIKGFKAFYQFAQTNNKEVLNYILANFESCQIRVILKSTVTYTSLLSIASHPDFMREPIHRLILLSKIGANEYYNLSIKQFEFSELARSQVPYFYTYFESHDIHGYPNVYFSNNIEKNIPKVLTNKFNNLSTWDMQNQINFIKDAFFIRNAQDDVTGISFDYKPYLNVKPNDWLQFSEQVAEHILSRSFTGINDDNKVDRAYIGAQTLMTDTNDWNVNVDSIDLYDGNSGTALFFIYLWKLTKNEEYHRYALETIQPIIHIVSKRNEVNYKSAIGAYKGVGGLTYVINKIAVLTQDSTLEDCIVGLYDIIEQNIQEDVNYDFIGGGIGCLAALLSIYEDPYNDSLKDKALFLAIKVYEFLREKFVLSEYGKVINLNKERICSGFAHGTSGFTPYLYKLYTITSNNEILKLVQDILEYERNVFYNQDIPGWRSSIIKREMDVSWCNGVAGILLSKLLLKEYGYHDDLIDDEIKLAFDSVLKTSLGHNLSYCHGDISVLNIIRYYSKLMNNKQVEIQCMNVFQQLYECIKDNWKSPKKTLNKYNGLMLGSAGLGYAMLKQYDYENLDEFLWLV</sequence>
<evidence type="ECO:0000256" key="1">
    <source>
        <dbReference type="PIRSR" id="PIRSR607822-1"/>
    </source>
</evidence>
<keyword evidence="1" id="KW-0862">Zinc</keyword>
<dbReference type="InterPro" id="IPR017146">
    <property type="entry name" value="Lanti_2_LanM"/>
</dbReference>
<proteinExistence type="predicted"/>
<dbReference type="PIRSF" id="PIRSF037228">
    <property type="entry name" value="Lant_mod_RumM"/>
    <property type="match status" value="1"/>
</dbReference>
<dbReference type="PRINTS" id="PR01950">
    <property type="entry name" value="LANCSUPER"/>
</dbReference>
<feature type="binding site" evidence="1">
    <location>
        <position position="907"/>
    </location>
    <ligand>
        <name>Zn(2+)</name>
        <dbReference type="ChEBI" id="CHEBI:29105"/>
    </ligand>
</feature>
<comment type="caution">
    <text evidence="2">The sequence shown here is derived from an EMBL/GenBank/DDBJ whole genome shotgun (WGS) entry which is preliminary data.</text>
</comment>
<accession>A0A6G4HRG2</accession>
<protein>
    <submittedName>
        <fullName evidence="2">Type 2 lantipeptide synthetase LanM</fullName>
    </submittedName>
</protein>
<dbReference type="GO" id="GO:0046872">
    <property type="term" value="F:metal ion binding"/>
    <property type="evidence" value="ECO:0007669"/>
    <property type="project" value="UniProtKB-KW"/>
</dbReference>
<keyword evidence="1" id="KW-0479">Metal-binding</keyword>
<dbReference type="SUPFAM" id="SSF158745">
    <property type="entry name" value="LanC-like"/>
    <property type="match status" value="1"/>
</dbReference>
<dbReference type="Gene3D" id="1.50.10.20">
    <property type="match status" value="1"/>
</dbReference>